<sequence>MGKYILYAVIALIIAFTANFFGIVHISWLDLPVEDADTHVNQGRDQTRKAIEEIDKNQ</sequence>
<dbReference type="Proteomes" id="UP000663720">
    <property type="component" value="Chromosome"/>
</dbReference>
<dbReference type="AlphaFoldDB" id="A0A975GED2"/>
<organism evidence="2 3">
    <name type="scientific">Desulfonema limicola</name>
    <dbReference type="NCBI Taxonomy" id="45656"/>
    <lineage>
        <taxon>Bacteria</taxon>
        <taxon>Pseudomonadati</taxon>
        <taxon>Thermodesulfobacteriota</taxon>
        <taxon>Desulfobacteria</taxon>
        <taxon>Desulfobacterales</taxon>
        <taxon>Desulfococcaceae</taxon>
        <taxon>Desulfonema</taxon>
    </lineage>
</organism>
<feature type="transmembrane region" description="Helical" evidence="1">
    <location>
        <begin position="5"/>
        <end position="28"/>
    </location>
</feature>
<keyword evidence="1" id="KW-0472">Membrane</keyword>
<keyword evidence="3" id="KW-1185">Reference proteome</keyword>
<keyword evidence="1" id="KW-0812">Transmembrane</keyword>
<name>A0A975GED2_9BACT</name>
<dbReference type="RefSeq" id="WP_207689911.1">
    <property type="nucleotide sequence ID" value="NZ_CP061799.1"/>
</dbReference>
<evidence type="ECO:0000313" key="2">
    <source>
        <dbReference type="EMBL" id="QTA77999.1"/>
    </source>
</evidence>
<dbReference type="EMBL" id="CP061799">
    <property type="protein sequence ID" value="QTA77999.1"/>
    <property type="molecule type" value="Genomic_DNA"/>
</dbReference>
<evidence type="ECO:0000313" key="3">
    <source>
        <dbReference type="Proteomes" id="UP000663720"/>
    </source>
</evidence>
<protein>
    <submittedName>
        <fullName evidence="2">Uncharacterized protein</fullName>
    </submittedName>
</protein>
<proteinExistence type="predicted"/>
<accession>A0A975GED2</accession>
<reference evidence="2" key="1">
    <citation type="journal article" date="2021" name="Microb. Physiol.">
        <title>Proteogenomic Insights into the Physiology of Marine, Sulfate-Reducing, Filamentous Desulfonema limicola and Desulfonema magnum.</title>
        <authorList>
            <person name="Schnaars V."/>
            <person name="Wohlbrand L."/>
            <person name="Scheve S."/>
            <person name="Hinrichs C."/>
            <person name="Reinhardt R."/>
            <person name="Rabus R."/>
        </authorList>
    </citation>
    <scope>NUCLEOTIDE SEQUENCE</scope>
    <source>
        <strain evidence="2">5ac10</strain>
    </source>
</reference>
<keyword evidence="1" id="KW-1133">Transmembrane helix</keyword>
<dbReference type="KEGG" id="dli:dnl_02040"/>
<gene>
    <name evidence="2" type="ORF">dnl_02040</name>
</gene>
<evidence type="ECO:0000256" key="1">
    <source>
        <dbReference type="SAM" id="Phobius"/>
    </source>
</evidence>